<dbReference type="SUPFAM" id="SSF51261">
    <property type="entry name" value="Duplicated hybrid motif"/>
    <property type="match status" value="1"/>
</dbReference>
<accession>A0A0P6Y057</accession>
<dbReference type="Gene3D" id="2.70.70.10">
    <property type="entry name" value="Glucose Permease (Domain IIA)"/>
    <property type="match status" value="1"/>
</dbReference>
<gene>
    <name evidence="2" type="ORF">SE16_14960</name>
</gene>
<dbReference type="EMBL" id="LGKN01000010">
    <property type="protein sequence ID" value="KPL85773.1"/>
    <property type="molecule type" value="Genomic_DNA"/>
</dbReference>
<dbReference type="CDD" id="cd12797">
    <property type="entry name" value="M23_peptidase"/>
    <property type="match status" value="1"/>
</dbReference>
<feature type="non-terminal residue" evidence="2">
    <location>
        <position position="1"/>
    </location>
</feature>
<feature type="domain" description="M23ase beta-sheet core" evidence="1">
    <location>
        <begin position="1"/>
        <end position="51"/>
    </location>
</feature>
<dbReference type="Proteomes" id="UP000050502">
    <property type="component" value="Unassembled WGS sequence"/>
</dbReference>
<dbReference type="PANTHER" id="PTHR21666:SF270">
    <property type="entry name" value="MUREIN HYDROLASE ACTIVATOR ENVC"/>
    <property type="match status" value="1"/>
</dbReference>
<evidence type="ECO:0000259" key="1">
    <source>
        <dbReference type="Pfam" id="PF01551"/>
    </source>
</evidence>
<protein>
    <recommendedName>
        <fullName evidence="1">M23ase beta-sheet core domain-containing protein</fullName>
    </recommendedName>
</protein>
<dbReference type="PANTHER" id="PTHR21666">
    <property type="entry name" value="PEPTIDASE-RELATED"/>
    <property type="match status" value="1"/>
</dbReference>
<name>A0A0P6Y057_9CHLR</name>
<comment type="caution">
    <text evidence="2">The sequence shown here is derived from an EMBL/GenBank/DDBJ whole genome shotgun (WGS) entry which is preliminary data.</text>
</comment>
<proteinExistence type="predicted"/>
<dbReference type="InterPro" id="IPR011055">
    <property type="entry name" value="Dup_hybrid_motif"/>
</dbReference>
<organism evidence="2 3">
    <name type="scientific">Ardenticatena maritima</name>
    <dbReference type="NCBI Taxonomy" id="872965"/>
    <lineage>
        <taxon>Bacteria</taxon>
        <taxon>Bacillati</taxon>
        <taxon>Chloroflexota</taxon>
        <taxon>Ardenticatenia</taxon>
        <taxon>Ardenticatenales</taxon>
        <taxon>Ardenticatenaceae</taxon>
        <taxon>Ardenticatena</taxon>
    </lineage>
</organism>
<sequence>HGDNVYSLYSHNSAAFVQVGDRVQAGQPIGRQGDEGYSFGSHLHFEVHVGGPFTGNWRQPFTQGAFVDPTDWLPPR</sequence>
<reference evidence="2 3" key="1">
    <citation type="submission" date="2015-07" db="EMBL/GenBank/DDBJ databases">
        <title>Whole genome sequence of Ardenticatena maritima DSM 23922.</title>
        <authorList>
            <person name="Hemp J."/>
            <person name="Ward L.M."/>
            <person name="Pace L.A."/>
            <person name="Fischer W.W."/>
        </authorList>
    </citation>
    <scope>NUCLEOTIDE SEQUENCE [LARGE SCALE GENOMIC DNA]</scope>
    <source>
        <strain evidence="2 3">110S</strain>
    </source>
</reference>
<evidence type="ECO:0000313" key="3">
    <source>
        <dbReference type="Proteomes" id="UP000050502"/>
    </source>
</evidence>
<dbReference type="InterPro" id="IPR016047">
    <property type="entry name" value="M23ase_b-sheet_dom"/>
</dbReference>
<dbReference type="RefSeq" id="WP_152968839.1">
    <property type="nucleotide sequence ID" value="NZ_LGKN01000010.1"/>
</dbReference>
<dbReference type="InterPro" id="IPR050570">
    <property type="entry name" value="Cell_wall_metabolism_enzyme"/>
</dbReference>
<dbReference type="Pfam" id="PF01551">
    <property type="entry name" value="Peptidase_M23"/>
    <property type="match status" value="1"/>
</dbReference>
<dbReference type="AlphaFoldDB" id="A0A0P6Y057"/>
<dbReference type="GO" id="GO:0004222">
    <property type="term" value="F:metalloendopeptidase activity"/>
    <property type="evidence" value="ECO:0007669"/>
    <property type="project" value="TreeGrafter"/>
</dbReference>
<evidence type="ECO:0000313" key="2">
    <source>
        <dbReference type="EMBL" id="KPL85773.1"/>
    </source>
</evidence>